<keyword evidence="5" id="KW-1133">Transmembrane helix</keyword>
<dbReference type="InterPro" id="IPR035965">
    <property type="entry name" value="PAS-like_dom_sf"/>
</dbReference>
<dbReference type="SUPFAM" id="SSF55073">
    <property type="entry name" value="Nucleotide cyclase"/>
    <property type="match status" value="1"/>
</dbReference>
<evidence type="ECO:0000256" key="1">
    <source>
        <dbReference type="ARBA" id="ARBA00004196"/>
    </source>
</evidence>
<dbReference type="GO" id="GO:0004016">
    <property type="term" value="F:adenylate cyclase activity"/>
    <property type="evidence" value="ECO:0007669"/>
    <property type="project" value="UniProtKB-ARBA"/>
</dbReference>
<dbReference type="InterPro" id="IPR050697">
    <property type="entry name" value="Adenylyl/Guanylyl_Cyclase_3/4"/>
</dbReference>
<dbReference type="Gene3D" id="3.30.450.20">
    <property type="entry name" value="PAS domain"/>
    <property type="match status" value="1"/>
</dbReference>
<evidence type="ECO:0000256" key="2">
    <source>
        <dbReference type="ARBA" id="ARBA00005381"/>
    </source>
</evidence>
<sequence>MSKIAKPLKGKTDRYILCVDDASAVLNVLLAQLSERFGESHEIEIADSGEEALWIFERICQGGGHLELVICDEVMPGMLGHHVLERIHQLSPQTMKILLTGQAGLDAVSYAINNAGLHKYIEKPWKREGLLLTVSNLLEQYSLTKEIEISKTRYEMILQSMKSGLISLDFNGRIISFNQAASEMLGLETDDVLGKTYFEVFFGVPGNDAMNELIVQAINDELTGKYQELDFLRDDQRSIPLGMMTSLLKDSKENDVGVLIVFHDLSQIRRYSSLKETFSRYVSKQVVEKISMSDEHPTLYGEKRDVTILFSDIRGFTTMTEQLEPTEVVSMLNEYFSCMIDVIYHYEGTLDKFLGDGMMCLFGAPVEQADHPGLAVRTALAMQEALTVFNQQQQQRGRYCLKVGIGINSGDAVVGNVGSEKRLEYTAIGDNVNLASRLQSIARGGQILISESTYQAVRSRARVKKLPSVNVKGKTQPVQIYELVGMEEIE</sequence>
<dbReference type="InterPro" id="IPR000014">
    <property type="entry name" value="PAS"/>
</dbReference>
<dbReference type="SMART" id="SM00091">
    <property type="entry name" value="PAS"/>
    <property type="match status" value="1"/>
</dbReference>
<evidence type="ECO:0008006" key="13">
    <source>
        <dbReference type="Google" id="ProtNLM"/>
    </source>
</evidence>
<dbReference type="SMART" id="SM00044">
    <property type="entry name" value="CYCc"/>
    <property type="match status" value="1"/>
</dbReference>
<evidence type="ECO:0000256" key="3">
    <source>
        <dbReference type="ARBA" id="ARBA00022475"/>
    </source>
</evidence>
<comment type="caution">
    <text evidence="11">The sequence shown here is derived from an EMBL/GenBank/DDBJ whole genome shotgun (WGS) entry which is preliminary data.</text>
</comment>
<feature type="modified residue" description="4-aspartylphosphate" evidence="7">
    <location>
        <position position="72"/>
    </location>
</feature>
<dbReference type="SUPFAM" id="SSF55785">
    <property type="entry name" value="PYP-like sensor domain (PAS domain)"/>
    <property type="match status" value="1"/>
</dbReference>
<dbReference type="NCBIfam" id="TIGR00229">
    <property type="entry name" value="sensory_box"/>
    <property type="match status" value="1"/>
</dbReference>
<dbReference type="AlphaFoldDB" id="A0A2G6E4E3"/>
<comment type="similarity">
    <text evidence="2">Belongs to the adenylyl cyclase class-3 family.</text>
</comment>
<dbReference type="Pfam" id="PF00989">
    <property type="entry name" value="PAS"/>
    <property type="match status" value="1"/>
</dbReference>
<dbReference type="PANTHER" id="PTHR43081:SF1">
    <property type="entry name" value="ADENYLATE CYCLASE, TERMINAL-DIFFERENTIATION SPECIFIC"/>
    <property type="match status" value="1"/>
</dbReference>
<feature type="domain" description="PAS" evidence="9">
    <location>
        <begin position="150"/>
        <end position="221"/>
    </location>
</feature>
<dbReference type="InterPro" id="IPR001054">
    <property type="entry name" value="A/G_cyclase"/>
</dbReference>
<evidence type="ECO:0000256" key="7">
    <source>
        <dbReference type="PROSITE-ProRule" id="PRU00169"/>
    </source>
</evidence>
<reference evidence="11 12" key="1">
    <citation type="submission" date="2017-10" db="EMBL/GenBank/DDBJ databases">
        <title>Novel microbial diversity and functional potential in the marine mammal oral microbiome.</title>
        <authorList>
            <person name="Dudek N.K."/>
            <person name="Sun C.L."/>
            <person name="Burstein D."/>
            <person name="Kantor R.S."/>
            <person name="Aliaga Goltsman D.S."/>
            <person name="Bik E.M."/>
            <person name="Thomas B.C."/>
            <person name="Banfield J.F."/>
            <person name="Relman D.A."/>
        </authorList>
    </citation>
    <scope>NUCLEOTIDE SEQUENCE [LARGE SCALE GENOMIC DNA]</scope>
    <source>
        <strain evidence="11">DOLZORAL124_49_17</strain>
    </source>
</reference>
<feature type="domain" description="Guanylate cyclase" evidence="10">
    <location>
        <begin position="307"/>
        <end position="439"/>
    </location>
</feature>
<dbReference type="GO" id="GO:0000160">
    <property type="term" value="P:phosphorelay signal transduction system"/>
    <property type="evidence" value="ECO:0007669"/>
    <property type="project" value="InterPro"/>
</dbReference>
<keyword evidence="7" id="KW-0597">Phosphoprotein</keyword>
<proteinExistence type="inferred from homology"/>
<feature type="domain" description="Response regulatory" evidence="8">
    <location>
        <begin position="15"/>
        <end position="138"/>
    </location>
</feature>
<protein>
    <recommendedName>
        <fullName evidence="13">Diguanylate cyclase</fullName>
    </recommendedName>
</protein>
<dbReference type="GO" id="GO:0006355">
    <property type="term" value="P:regulation of DNA-templated transcription"/>
    <property type="evidence" value="ECO:0007669"/>
    <property type="project" value="InterPro"/>
</dbReference>
<dbReference type="GO" id="GO:0030313">
    <property type="term" value="C:cell envelope"/>
    <property type="evidence" value="ECO:0007669"/>
    <property type="project" value="UniProtKB-SubCell"/>
</dbReference>
<keyword evidence="6" id="KW-0472">Membrane</keyword>
<evidence type="ECO:0000259" key="9">
    <source>
        <dbReference type="PROSITE" id="PS50112"/>
    </source>
</evidence>
<dbReference type="InterPro" id="IPR029787">
    <property type="entry name" value="Nucleotide_cyclase"/>
</dbReference>
<dbReference type="GO" id="GO:0006171">
    <property type="term" value="P:cAMP biosynthetic process"/>
    <property type="evidence" value="ECO:0007669"/>
    <property type="project" value="TreeGrafter"/>
</dbReference>
<dbReference type="Pfam" id="PF00211">
    <property type="entry name" value="Guanylate_cyc"/>
    <property type="match status" value="1"/>
</dbReference>
<dbReference type="PROSITE" id="PS50112">
    <property type="entry name" value="PAS"/>
    <property type="match status" value="1"/>
</dbReference>
<keyword evidence="3" id="KW-1003">Cell membrane</keyword>
<evidence type="ECO:0000256" key="5">
    <source>
        <dbReference type="ARBA" id="ARBA00022989"/>
    </source>
</evidence>
<evidence type="ECO:0000259" key="10">
    <source>
        <dbReference type="PROSITE" id="PS50125"/>
    </source>
</evidence>
<accession>A0A2G6E4E3</accession>
<name>A0A2G6E4E3_9BACT</name>
<dbReference type="SMART" id="SM00448">
    <property type="entry name" value="REC"/>
    <property type="match status" value="1"/>
</dbReference>
<dbReference type="EMBL" id="PDPS01000030">
    <property type="protein sequence ID" value="PID56837.1"/>
    <property type="molecule type" value="Genomic_DNA"/>
</dbReference>
<dbReference type="SUPFAM" id="SSF52172">
    <property type="entry name" value="CheY-like"/>
    <property type="match status" value="1"/>
</dbReference>
<dbReference type="Gene3D" id="3.30.70.1230">
    <property type="entry name" value="Nucleotide cyclase"/>
    <property type="match status" value="1"/>
</dbReference>
<organism evidence="11 12">
    <name type="scientific">candidate division KSB3 bacterium</name>
    <dbReference type="NCBI Taxonomy" id="2044937"/>
    <lineage>
        <taxon>Bacteria</taxon>
        <taxon>candidate division KSB3</taxon>
    </lineage>
</organism>
<dbReference type="PROSITE" id="PS50110">
    <property type="entry name" value="RESPONSE_REGULATORY"/>
    <property type="match status" value="1"/>
</dbReference>
<evidence type="ECO:0000313" key="11">
    <source>
        <dbReference type="EMBL" id="PID56837.1"/>
    </source>
</evidence>
<dbReference type="Proteomes" id="UP000229740">
    <property type="component" value="Unassembled WGS sequence"/>
</dbReference>
<dbReference type="CDD" id="cd00130">
    <property type="entry name" value="PAS"/>
    <property type="match status" value="1"/>
</dbReference>
<dbReference type="CDD" id="cd07302">
    <property type="entry name" value="CHD"/>
    <property type="match status" value="1"/>
</dbReference>
<dbReference type="FunFam" id="3.30.70.1230:FF:000016">
    <property type="entry name" value="Adenylate/guanylate cyclase domain-containing protein"/>
    <property type="match status" value="1"/>
</dbReference>
<dbReference type="Gene3D" id="3.40.50.2300">
    <property type="match status" value="1"/>
</dbReference>
<keyword evidence="4" id="KW-0812">Transmembrane</keyword>
<comment type="subcellular location">
    <subcellularLocation>
        <location evidence="1">Cell envelope</location>
    </subcellularLocation>
</comment>
<dbReference type="PROSITE" id="PS50125">
    <property type="entry name" value="GUANYLATE_CYCLASE_2"/>
    <property type="match status" value="1"/>
</dbReference>
<dbReference type="InterPro" id="IPR013767">
    <property type="entry name" value="PAS_fold"/>
</dbReference>
<dbReference type="Pfam" id="PF00072">
    <property type="entry name" value="Response_reg"/>
    <property type="match status" value="1"/>
</dbReference>
<dbReference type="PANTHER" id="PTHR43081">
    <property type="entry name" value="ADENYLATE CYCLASE, TERMINAL-DIFFERENTIATION SPECIFIC-RELATED"/>
    <property type="match status" value="1"/>
</dbReference>
<dbReference type="InterPro" id="IPR011006">
    <property type="entry name" value="CheY-like_superfamily"/>
</dbReference>
<evidence type="ECO:0000313" key="12">
    <source>
        <dbReference type="Proteomes" id="UP000229740"/>
    </source>
</evidence>
<evidence type="ECO:0000256" key="4">
    <source>
        <dbReference type="ARBA" id="ARBA00022692"/>
    </source>
</evidence>
<evidence type="ECO:0000256" key="6">
    <source>
        <dbReference type="ARBA" id="ARBA00023136"/>
    </source>
</evidence>
<evidence type="ECO:0000259" key="8">
    <source>
        <dbReference type="PROSITE" id="PS50110"/>
    </source>
</evidence>
<gene>
    <name evidence="11" type="ORF">CSB45_09210</name>
</gene>
<dbReference type="InterPro" id="IPR001789">
    <property type="entry name" value="Sig_transdc_resp-reg_receiver"/>
</dbReference>